<dbReference type="Proteomes" id="UP000824469">
    <property type="component" value="Unassembled WGS sequence"/>
</dbReference>
<comment type="similarity">
    <text evidence="2">Belongs to the enoyl-CoA hydratase/isomerase family.</text>
</comment>
<evidence type="ECO:0000259" key="3">
    <source>
        <dbReference type="Pfam" id="PF16113"/>
    </source>
</evidence>
<organism evidence="4 5">
    <name type="scientific">Taxus chinensis</name>
    <name type="common">Chinese yew</name>
    <name type="synonym">Taxus wallichiana var. chinensis</name>
    <dbReference type="NCBI Taxonomy" id="29808"/>
    <lineage>
        <taxon>Eukaryota</taxon>
        <taxon>Viridiplantae</taxon>
        <taxon>Streptophyta</taxon>
        <taxon>Embryophyta</taxon>
        <taxon>Tracheophyta</taxon>
        <taxon>Spermatophyta</taxon>
        <taxon>Pinopsida</taxon>
        <taxon>Pinidae</taxon>
        <taxon>Conifers II</taxon>
        <taxon>Cupressales</taxon>
        <taxon>Taxaceae</taxon>
        <taxon>Taxus</taxon>
    </lineage>
</organism>
<dbReference type="PANTHER" id="PTHR43176:SF4">
    <property type="entry name" value="3-HYDROXYISOBUTYRYL-COA HYDROLASE-LIKE PROTEIN 1, MITOCHONDRIAL"/>
    <property type="match status" value="1"/>
</dbReference>
<dbReference type="OMA" id="NDEWYSK"/>
<reference evidence="4 5" key="1">
    <citation type="journal article" date="2021" name="Nat. Plants">
        <title>The Taxus genome provides insights into paclitaxel biosynthesis.</title>
        <authorList>
            <person name="Xiong X."/>
            <person name="Gou J."/>
            <person name="Liao Q."/>
            <person name="Li Y."/>
            <person name="Zhou Q."/>
            <person name="Bi G."/>
            <person name="Li C."/>
            <person name="Du R."/>
            <person name="Wang X."/>
            <person name="Sun T."/>
            <person name="Guo L."/>
            <person name="Liang H."/>
            <person name="Lu P."/>
            <person name="Wu Y."/>
            <person name="Zhang Z."/>
            <person name="Ro D.K."/>
            <person name="Shang Y."/>
            <person name="Huang S."/>
            <person name="Yan J."/>
        </authorList>
    </citation>
    <scope>NUCLEOTIDE SEQUENCE [LARGE SCALE GENOMIC DNA]</scope>
    <source>
        <strain evidence="4">Ta-2019</strain>
    </source>
</reference>
<proteinExistence type="inferred from homology"/>
<dbReference type="GO" id="GO:0006574">
    <property type="term" value="P:L-valine catabolic process"/>
    <property type="evidence" value="ECO:0007669"/>
    <property type="project" value="UniProtKB-UniRule"/>
</dbReference>
<dbReference type="SUPFAM" id="SSF52096">
    <property type="entry name" value="ClpP/crotonase"/>
    <property type="match status" value="1"/>
</dbReference>
<dbReference type="InterPro" id="IPR045004">
    <property type="entry name" value="ECH_dom"/>
</dbReference>
<keyword evidence="5" id="KW-1185">Reference proteome</keyword>
<comment type="caution">
    <text evidence="4">The sequence shown here is derived from an EMBL/GenBank/DDBJ whole genome shotgun (WGS) entry which is preliminary data.</text>
</comment>
<comment type="function">
    <text evidence="2">Hydrolyzes 3-hydroxyisobutyryl-CoA (HIBYL-CoA), a saline catabolite. Has high activity toward isobutyryl-CoA. Could be an isobutyryl-CoA dehydrogenase that functions in valine catabolism.</text>
</comment>
<dbReference type="GO" id="GO:0003860">
    <property type="term" value="F:3-hydroxyisobutyryl-CoA hydrolase activity"/>
    <property type="evidence" value="ECO:0007669"/>
    <property type="project" value="UniProtKB-UniRule"/>
</dbReference>
<evidence type="ECO:0000313" key="4">
    <source>
        <dbReference type="EMBL" id="KAH9304552.1"/>
    </source>
</evidence>
<comment type="pathway">
    <text evidence="2">Amino-acid degradation; L-valine degradation.</text>
</comment>
<accession>A0AA38CUA6</accession>
<dbReference type="Gene3D" id="3.90.226.10">
    <property type="entry name" value="2-enoyl-CoA Hydratase, Chain A, domain 1"/>
    <property type="match status" value="1"/>
</dbReference>
<dbReference type="EMBL" id="JAHRHJ020000008">
    <property type="protein sequence ID" value="KAH9304552.1"/>
    <property type="molecule type" value="Genomic_DNA"/>
</dbReference>
<dbReference type="Pfam" id="PF16113">
    <property type="entry name" value="ECH_2"/>
    <property type="match status" value="1"/>
</dbReference>
<protein>
    <recommendedName>
        <fullName evidence="2">3-hydroxyisobutyryl-CoA hydrolase</fullName>
        <shortName evidence="2">HIB-CoA hydrolase</shortName>
        <shortName evidence="2">HIBYL-CoA-H</shortName>
        <ecNumber evidence="2">3.1.2.4</ecNumber>
    </recommendedName>
    <alternativeName>
        <fullName evidence="2">3-hydroxyisobutyryl-coenzyme A hydrolase</fullName>
    </alternativeName>
</protein>
<dbReference type="EC" id="3.1.2.4" evidence="2"/>
<dbReference type="InterPro" id="IPR032259">
    <property type="entry name" value="HIBYL-CoA-H"/>
</dbReference>
<feature type="domain" description="Enoyl-CoA hydratase/isomerase" evidence="3">
    <location>
        <begin position="2"/>
        <end position="101"/>
    </location>
</feature>
<feature type="non-terminal residue" evidence="4">
    <location>
        <position position="101"/>
    </location>
</feature>
<gene>
    <name evidence="4" type="ORF">KI387_008956</name>
</gene>
<dbReference type="AlphaFoldDB" id="A0AA38CUA6"/>
<evidence type="ECO:0000256" key="1">
    <source>
        <dbReference type="ARBA" id="ARBA00022801"/>
    </source>
</evidence>
<name>A0AA38CUA6_TAXCH</name>
<dbReference type="PANTHER" id="PTHR43176">
    <property type="entry name" value="3-HYDROXYISOBUTYRYL-COA HYDROLASE-RELATED"/>
    <property type="match status" value="1"/>
</dbReference>
<evidence type="ECO:0000313" key="5">
    <source>
        <dbReference type="Proteomes" id="UP000824469"/>
    </source>
</evidence>
<dbReference type="InterPro" id="IPR029045">
    <property type="entry name" value="ClpP/crotonase-like_dom_sf"/>
</dbReference>
<evidence type="ECO:0000256" key="2">
    <source>
        <dbReference type="RuleBase" id="RU369070"/>
    </source>
</evidence>
<comment type="catalytic activity">
    <reaction evidence="2">
        <text>3-hydroxy-2-methylpropanoyl-CoA + H2O = 3-hydroxy-2-methylpropanoate + CoA + H(+)</text>
        <dbReference type="Rhea" id="RHEA:20888"/>
        <dbReference type="ChEBI" id="CHEBI:11805"/>
        <dbReference type="ChEBI" id="CHEBI:15377"/>
        <dbReference type="ChEBI" id="CHEBI:15378"/>
        <dbReference type="ChEBI" id="CHEBI:57287"/>
        <dbReference type="ChEBI" id="CHEBI:57340"/>
        <dbReference type="EC" id="3.1.2.4"/>
    </reaction>
</comment>
<sequence>MDAIDRCFSNDTVEGILCALEEEAAGKNDEWYSKTIGKLKEASPLSLKIALRSIREGRLQTFHQCLVREYRTSCHVLSKRISGDFFEGIRARLIDKDLPPK</sequence>
<keyword evidence="1 2" id="KW-0378">Hydrolase</keyword>